<comment type="caution">
    <text evidence="2">The sequence shown here is derived from an EMBL/GenBank/DDBJ whole genome shotgun (WGS) entry which is preliminary data.</text>
</comment>
<feature type="non-terminal residue" evidence="2">
    <location>
        <position position="1"/>
    </location>
</feature>
<feature type="region of interest" description="Disordered" evidence="1">
    <location>
        <begin position="234"/>
        <end position="256"/>
    </location>
</feature>
<feature type="compositionally biased region" description="Basic and acidic residues" evidence="1">
    <location>
        <begin position="242"/>
        <end position="256"/>
    </location>
</feature>
<evidence type="ECO:0000256" key="1">
    <source>
        <dbReference type="SAM" id="MobiDB-lite"/>
    </source>
</evidence>
<reference evidence="2" key="1">
    <citation type="journal article" date="2014" name="Front. Microbiol.">
        <title>High frequency of phylogenetically diverse reductive dehalogenase-homologous genes in deep subseafloor sedimentary metagenomes.</title>
        <authorList>
            <person name="Kawai M."/>
            <person name="Futagami T."/>
            <person name="Toyoda A."/>
            <person name="Takaki Y."/>
            <person name="Nishi S."/>
            <person name="Hori S."/>
            <person name="Arai W."/>
            <person name="Tsubouchi T."/>
            <person name="Morono Y."/>
            <person name="Uchiyama I."/>
            <person name="Ito T."/>
            <person name="Fujiyama A."/>
            <person name="Inagaki F."/>
            <person name="Takami H."/>
        </authorList>
    </citation>
    <scope>NUCLEOTIDE SEQUENCE</scope>
    <source>
        <strain evidence="2">Expedition CK06-06</strain>
    </source>
</reference>
<organism evidence="2">
    <name type="scientific">marine sediment metagenome</name>
    <dbReference type="NCBI Taxonomy" id="412755"/>
    <lineage>
        <taxon>unclassified sequences</taxon>
        <taxon>metagenomes</taxon>
        <taxon>ecological metagenomes</taxon>
    </lineage>
</organism>
<name>X0V908_9ZZZZ</name>
<dbReference type="EMBL" id="BARS01037649">
    <property type="protein sequence ID" value="GAG14665.1"/>
    <property type="molecule type" value="Genomic_DNA"/>
</dbReference>
<accession>X0V908</accession>
<feature type="non-terminal residue" evidence="2">
    <location>
        <position position="256"/>
    </location>
</feature>
<sequence length="256" mass="29055">QLISSRLKKQIATESISRRGKKIKSLSRSAVPSEQWRVEEKYQEDYERDANKVALLAKQSTQRELLSYKIFPEPKDTSTLIFKEFGRQFHSAVDELITRVNARDCPTEAELERNFKSYSPGSPRRGRRGRGSLKISSRNLSEVEAMITDALCRARAESASVYANPADLSGYESWGEYKYDVGMKESVEDCWYGQLAYWIIEDVIDTIGALNSGSNSVFTSPVKRLLFGSFTTSTSEKRSKKKEADDKPSYVLSIKE</sequence>
<dbReference type="AlphaFoldDB" id="X0V908"/>
<gene>
    <name evidence="2" type="ORF">S01H1_57703</name>
</gene>
<evidence type="ECO:0000313" key="2">
    <source>
        <dbReference type="EMBL" id="GAG14665.1"/>
    </source>
</evidence>
<protein>
    <submittedName>
        <fullName evidence="2">Uncharacterized protein</fullName>
    </submittedName>
</protein>
<proteinExistence type="predicted"/>